<proteinExistence type="predicted"/>
<reference evidence="1 2" key="1">
    <citation type="journal article" date="2021" name="Commun. Biol.">
        <title>The genome of Shorea leprosula (Dipterocarpaceae) highlights the ecological relevance of drought in aseasonal tropical rainforests.</title>
        <authorList>
            <person name="Ng K.K.S."/>
            <person name="Kobayashi M.J."/>
            <person name="Fawcett J.A."/>
            <person name="Hatakeyama M."/>
            <person name="Paape T."/>
            <person name="Ng C.H."/>
            <person name="Ang C.C."/>
            <person name="Tnah L.H."/>
            <person name="Lee C.T."/>
            <person name="Nishiyama T."/>
            <person name="Sese J."/>
            <person name="O'Brien M.J."/>
            <person name="Copetti D."/>
            <person name="Mohd Noor M.I."/>
            <person name="Ong R.C."/>
            <person name="Putra M."/>
            <person name="Sireger I.Z."/>
            <person name="Indrioko S."/>
            <person name="Kosugi Y."/>
            <person name="Izuno A."/>
            <person name="Isagi Y."/>
            <person name="Lee S.L."/>
            <person name="Shimizu K.K."/>
        </authorList>
    </citation>
    <scope>NUCLEOTIDE SEQUENCE [LARGE SCALE GENOMIC DNA]</scope>
    <source>
        <strain evidence="1">214</strain>
    </source>
</reference>
<protein>
    <submittedName>
        <fullName evidence="1">Uncharacterized protein</fullName>
    </submittedName>
</protein>
<dbReference type="Proteomes" id="UP001054252">
    <property type="component" value="Unassembled WGS sequence"/>
</dbReference>
<evidence type="ECO:0000313" key="1">
    <source>
        <dbReference type="EMBL" id="GKV40248.1"/>
    </source>
</evidence>
<name>A0AAV5LU15_9ROSI</name>
<sequence>MLTLNKYPESKHQMVIQTFRAEMLHLVHLINYLMIYCVEMVQLQMGRIFVD</sequence>
<comment type="caution">
    <text evidence="1">The sequence shown here is derived from an EMBL/GenBank/DDBJ whole genome shotgun (WGS) entry which is preliminary data.</text>
</comment>
<dbReference type="AlphaFoldDB" id="A0AAV5LU15"/>
<evidence type="ECO:0000313" key="2">
    <source>
        <dbReference type="Proteomes" id="UP001054252"/>
    </source>
</evidence>
<gene>
    <name evidence="1" type="ORF">SLEP1_g47916</name>
</gene>
<accession>A0AAV5LU15</accession>
<dbReference type="EMBL" id="BPVZ01000140">
    <property type="protein sequence ID" value="GKV40248.1"/>
    <property type="molecule type" value="Genomic_DNA"/>
</dbReference>
<keyword evidence="2" id="KW-1185">Reference proteome</keyword>
<organism evidence="1 2">
    <name type="scientific">Rubroshorea leprosula</name>
    <dbReference type="NCBI Taxonomy" id="152421"/>
    <lineage>
        <taxon>Eukaryota</taxon>
        <taxon>Viridiplantae</taxon>
        <taxon>Streptophyta</taxon>
        <taxon>Embryophyta</taxon>
        <taxon>Tracheophyta</taxon>
        <taxon>Spermatophyta</taxon>
        <taxon>Magnoliopsida</taxon>
        <taxon>eudicotyledons</taxon>
        <taxon>Gunneridae</taxon>
        <taxon>Pentapetalae</taxon>
        <taxon>rosids</taxon>
        <taxon>malvids</taxon>
        <taxon>Malvales</taxon>
        <taxon>Dipterocarpaceae</taxon>
        <taxon>Rubroshorea</taxon>
    </lineage>
</organism>